<evidence type="ECO:0000256" key="8">
    <source>
        <dbReference type="RuleBase" id="RU363041"/>
    </source>
</evidence>
<keyword evidence="5 8" id="KW-0812">Transmembrane</keyword>
<evidence type="ECO:0000256" key="4">
    <source>
        <dbReference type="ARBA" id="ARBA00022475"/>
    </source>
</evidence>
<keyword evidence="4 8" id="KW-1003">Cell membrane</keyword>
<evidence type="ECO:0000256" key="1">
    <source>
        <dbReference type="ARBA" id="ARBA00004651"/>
    </source>
</evidence>
<dbReference type="STRING" id="1618364.UX86_C0034G0001"/>
<gene>
    <name evidence="9" type="ORF">UX86_C0034G0001</name>
</gene>
<reference evidence="9 10" key="1">
    <citation type="journal article" date="2015" name="Nature">
        <title>rRNA introns, odd ribosomes, and small enigmatic genomes across a large radiation of phyla.</title>
        <authorList>
            <person name="Brown C.T."/>
            <person name="Hug L.A."/>
            <person name="Thomas B.C."/>
            <person name="Sharon I."/>
            <person name="Castelle C.J."/>
            <person name="Singh A."/>
            <person name="Wilkins M.J."/>
            <person name="Williams K.H."/>
            <person name="Banfield J.F."/>
        </authorList>
    </citation>
    <scope>NUCLEOTIDE SEQUENCE [LARGE SCALE GENOMIC DNA]</scope>
</reference>
<protein>
    <recommendedName>
        <fullName evidence="8">Probable membrane transporter protein</fullName>
    </recommendedName>
</protein>
<dbReference type="GO" id="GO:0005886">
    <property type="term" value="C:plasma membrane"/>
    <property type="evidence" value="ECO:0007669"/>
    <property type="project" value="UniProtKB-SubCell"/>
</dbReference>
<evidence type="ECO:0000313" key="10">
    <source>
        <dbReference type="Proteomes" id="UP000034502"/>
    </source>
</evidence>
<evidence type="ECO:0000256" key="6">
    <source>
        <dbReference type="ARBA" id="ARBA00022989"/>
    </source>
</evidence>
<organism evidence="9 10">
    <name type="scientific">Candidatus Amesbacteria bacterium GW2011_GWC1_47_15</name>
    <dbReference type="NCBI Taxonomy" id="1618364"/>
    <lineage>
        <taxon>Bacteria</taxon>
        <taxon>Candidatus Amesiibacteriota</taxon>
    </lineage>
</organism>
<comment type="subcellular location">
    <subcellularLocation>
        <location evidence="1 8">Cell membrane</location>
        <topology evidence="1 8">Multi-pass membrane protein</topology>
    </subcellularLocation>
</comment>
<accession>A0A0G1S0U1</accession>
<feature type="non-terminal residue" evidence="9">
    <location>
        <position position="1"/>
    </location>
</feature>
<dbReference type="InterPro" id="IPR052017">
    <property type="entry name" value="TSUP"/>
</dbReference>
<comment type="similarity">
    <text evidence="2 8">Belongs to the 4-toluene sulfonate uptake permease (TSUP) (TC 2.A.102) family.</text>
</comment>
<dbReference type="Proteomes" id="UP000034502">
    <property type="component" value="Unassembled WGS sequence"/>
</dbReference>
<name>A0A0G1S0U1_9BACT</name>
<dbReference type="InterPro" id="IPR002781">
    <property type="entry name" value="TM_pro_TauE-like"/>
</dbReference>
<evidence type="ECO:0000313" key="9">
    <source>
        <dbReference type="EMBL" id="KKU63094.1"/>
    </source>
</evidence>
<evidence type="ECO:0000256" key="5">
    <source>
        <dbReference type="ARBA" id="ARBA00022692"/>
    </source>
</evidence>
<feature type="transmembrane region" description="Helical" evidence="8">
    <location>
        <begin position="213"/>
        <end position="233"/>
    </location>
</feature>
<evidence type="ECO:0000256" key="2">
    <source>
        <dbReference type="ARBA" id="ARBA00009142"/>
    </source>
</evidence>
<feature type="transmembrane region" description="Helical" evidence="8">
    <location>
        <begin position="59"/>
        <end position="78"/>
    </location>
</feature>
<proteinExistence type="inferred from homology"/>
<dbReference type="PANTHER" id="PTHR30269:SF37">
    <property type="entry name" value="MEMBRANE TRANSPORTER PROTEIN"/>
    <property type="match status" value="1"/>
</dbReference>
<dbReference type="PANTHER" id="PTHR30269">
    <property type="entry name" value="TRANSMEMBRANE PROTEIN YFCA"/>
    <property type="match status" value="1"/>
</dbReference>
<feature type="transmembrane region" description="Helical" evidence="8">
    <location>
        <begin position="33"/>
        <end position="53"/>
    </location>
</feature>
<evidence type="ECO:0000256" key="3">
    <source>
        <dbReference type="ARBA" id="ARBA00022448"/>
    </source>
</evidence>
<sequence>AYLSEVVGTIAGFGSSTVFLPLALLFFDFKTALVLVALLHIFGNLGRISFFRHGLDKRILLIFGVPSVVLTLIGALLITYISQNTLKGILGMFLVIYAGISFWKENLKIKPSMLNSILGGGLSGFLAGLIGTGGALRGAFLTAFGLPKERYIATAAAIALAVDLTRIPVYFAEGFLSNQYYWYAPFLLGIAFVGSFTGKQVVKRIPQSKFKRIVLIAILLIGLKFVSDSYILLCKYESILFK</sequence>
<comment type="caution">
    <text evidence="9">The sequence shown here is derived from an EMBL/GenBank/DDBJ whole genome shotgun (WGS) entry which is preliminary data.</text>
</comment>
<feature type="transmembrane region" description="Helical" evidence="8">
    <location>
        <begin position="181"/>
        <end position="201"/>
    </location>
</feature>
<keyword evidence="7 8" id="KW-0472">Membrane</keyword>
<feature type="transmembrane region" description="Helical" evidence="8">
    <location>
        <begin position="123"/>
        <end position="144"/>
    </location>
</feature>
<feature type="transmembrane region" description="Helical" evidence="8">
    <location>
        <begin position="85"/>
        <end position="103"/>
    </location>
</feature>
<dbReference type="EMBL" id="LCNU01000034">
    <property type="protein sequence ID" value="KKU63094.1"/>
    <property type="molecule type" value="Genomic_DNA"/>
</dbReference>
<feature type="transmembrane region" description="Helical" evidence="8">
    <location>
        <begin position="151"/>
        <end position="169"/>
    </location>
</feature>
<evidence type="ECO:0000256" key="7">
    <source>
        <dbReference type="ARBA" id="ARBA00023136"/>
    </source>
</evidence>
<keyword evidence="6 8" id="KW-1133">Transmembrane helix</keyword>
<keyword evidence="3" id="KW-0813">Transport</keyword>
<dbReference type="Pfam" id="PF01925">
    <property type="entry name" value="TauE"/>
    <property type="match status" value="1"/>
</dbReference>
<dbReference type="AlphaFoldDB" id="A0A0G1S0U1"/>